<proteinExistence type="inferred from homology"/>
<dbReference type="GO" id="GO:0046655">
    <property type="term" value="P:folic acid metabolic process"/>
    <property type="evidence" value="ECO:0007669"/>
    <property type="project" value="TreeGrafter"/>
</dbReference>
<dbReference type="GO" id="GO:0070401">
    <property type="term" value="F:NADP+ binding"/>
    <property type="evidence" value="ECO:0007669"/>
    <property type="project" value="UniProtKB-ARBA"/>
</dbReference>
<comment type="pathway">
    <text evidence="1 8">Cofactor biosynthesis; tetrahydrofolate biosynthesis; 5,6,7,8-tetrahydrofolate from 7,8-dihydrofolate: step 1/1.</text>
</comment>
<protein>
    <recommendedName>
        <fullName evidence="3 8">Dihydrofolate reductase</fullName>
        <ecNumber evidence="3 8">1.5.1.3</ecNumber>
    </recommendedName>
</protein>
<evidence type="ECO:0000256" key="1">
    <source>
        <dbReference type="ARBA" id="ARBA00004903"/>
    </source>
</evidence>
<organism evidence="11 12">
    <name type="scientific">Noviherbaspirillum galbum</name>
    <dbReference type="NCBI Taxonomy" id="2709383"/>
    <lineage>
        <taxon>Bacteria</taxon>
        <taxon>Pseudomonadati</taxon>
        <taxon>Pseudomonadota</taxon>
        <taxon>Betaproteobacteria</taxon>
        <taxon>Burkholderiales</taxon>
        <taxon>Oxalobacteraceae</taxon>
        <taxon>Noviherbaspirillum</taxon>
    </lineage>
</organism>
<dbReference type="PROSITE" id="PS51330">
    <property type="entry name" value="DHFR_2"/>
    <property type="match status" value="1"/>
</dbReference>
<evidence type="ECO:0000256" key="9">
    <source>
        <dbReference type="RuleBase" id="RU004474"/>
    </source>
</evidence>
<dbReference type="EMBL" id="JAAIVB010000037">
    <property type="protein sequence ID" value="NEX61673.1"/>
    <property type="molecule type" value="Genomic_DNA"/>
</dbReference>
<dbReference type="Gene3D" id="3.40.430.10">
    <property type="entry name" value="Dihydrofolate Reductase, subunit A"/>
    <property type="match status" value="1"/>
</dbReference>
<name>A0A6B3SLJ3_9BURK</name>
<evidence type="ECO:0000256" key="5">
    <source>
        <dbReference type="ARBA" id="ARBA00022857"/>
    </source>
</evidence>
<comment type="caution">
    <text evidence="11">The sequence shown here is derived from an EMBL/GenBank/DDBJ whole genome shotgun (WGS) entry which is preliminary data.</text>
</comment>
<evidence type="ECO:0000256" key="4">
    <source>
        <dbReference type="ARBA" id="ARBA00022563"/>
    </source>
</evidence>
<dbReference type="PROSITE" id="PS00075">
    <property type="entry name" value="DHFR_1"/>
    <property type="match status" value="1"/>
</dbReference>
<gene>
    <name evidence="11" type="ORF">G3574_11335</name>
</gene>
<dbReference type="GO" id="GO:0046654">
    <property type="term" value="P:tetrahydrofolate biosynthetic process"/>
    <property type="evidence" value="ECO:0007669"/>
    <property type="project" value="UniProtKB-UniPathway"/>
</dbReference>
<dbReference type="InterPro" id="IPR024072">
    <property type="entry name" value="DHFR-like_dom_sf"/>
</dbReference>
<evidence type="ECO:0000256" key="7">
    <source>
        <dbReference type="ARBA" id="ARBA00025067"/>
    </source>
</evidence>
<dbReference type="GO" id="GO:0004146">
    <property type="term" value="F:dihydrofolate reductase activity"/>
    <property type="evidence" value="ECO:0007669"/>
    <property type="project" value="UniProtKB-EC"/>
</dbReference>
<dbReference type="InterPro" id="IPR012259">
    <property type="entry name" value="DHFR"/>
</dbReference>
<dbReference type="PANTHER" id="PTHR48069">
    <property type="entry name" value="DIHYDROFOLATE REDUCTASE"/>
    <property type="match status" value="1"/>
</dbReference>
<keyword evidence="4 8" id="KW-0554">One-carbon metabolism</keyword>
<keyword evidence="12" id="KW-1185">Reference proteome</keyword>
<dbReference type="PANTHER" id="PTHR48069:SF3">
    <property type="entry name" value="DIHYDROFOLATE REDUCTASE"/>
    <property type="match status" value="1"/>
</dbReference>
<reference evidence="11 12" key="1">
    <citation type="submission" date="2020-02" db="EMBL/GenBank/DDBJ databases">
        <authorList>
            <person name="Kim M.K."/>
        </authorList>
    </citation>
    <scope>NUCLEOTIDE SEQUENCE [LARGE SCALE GENOMIC DNA]</scope>
    <source>
        <strain evidence="11 12">17J57-3</strain>
    </source>
</reference>
<dbReference type="GO" id="GO:0046452">
    <property type="term" value="P:dihydrofolate metabolic process"/>
    <property type="evidence" value="ECO:0007669"/>
    <property type="project" value="TreeGrafter"/>
</dbReference>
<dbReference type="UniPathway" id="UPA00077">
    <property type="reaction ID" value="UER00158"/>
</dbReference>
<evidence type="ECO:0000256" key="2">
    <source>
        <dbReference type="ARBA" id="ARBA00009539"/>
    </source>
</evidence>
<dbReference type="PIRSF" id="PIRSF000194">
    <property type="entry name" value="DHFR"/>
    <property type="match status" value="1"/>
</dbReference>
<feature type="domain" description="DHFR" evidence="10">
    <location>
        <begin position="8"/>
        <end position="164"/>
    </location>
</feature>
<dbReference type="GO" id="GO:0006730">
    <property type="term" value="P:one-carbon metabolic process"/>
    <property type="evidence" value="ECO:0007669"/>
    <property type="project" value="UniProtKB-KW"/>
</dbReference>
<evidence type="ECO:0000313" key="11">
    <source>
        <dbReference type="EMBL" id="NEX61673.1"/>
    </source>
</evidence>
<dbReference type="SUPFAM" id="SSF53597">
    <property type="entry name" value="Dihydrofolate reductase-like"/>
    <property type="match status" value="1"/>
</dbReference>
<keyword evidence="5 8" id="KW-0521">NADP</keyword>
<dbReference type="InterPro" id="IPR017925">
    <property type="entry name" value="DHFR_CS"/>
</dbReference>
<evidence type="ECO:0000256" key="3">
    <source>
        <dbReference type="ARBA" id="ARBA00012856"/>
    </source>
</evidence>
<dbReference type="EC" id="1.5.1.3" evidence="3 8"/>
<dbReference type="RefSeq" id="WP_163963112.1">
    <property type="nucleotide sequence ID" value="NZ_JAAIVB010000037.1"/>
</dbReference>
<keyword evidence="6 8" id="KW-0560">Oxidoreductase</keyword>
<dbReference type="Pfam" id="PF00186">
    <property type="entry name" value="DHFR_1"/>
    <property type="match status" value="1"/>
</dbReference>
<accession>A0A6B3SLJ3</accession>
<dbReference type="PRINTS" id="PR00070">
    <property type="entry name" value="DHFR"/>
</dbReference>
<dbReference type="CDD" id="cd00209">
    <property type="entry name" value="DHFR"/>
    <property type="match status" value="1"/>
</dbReference>
<dbReference type="FunFam" id="3.40.430.10:FF:000001">
    <property type="entry name" value="Dihydrofolate reductase"/>
    <property type="match status" value="1"/>
</dbReference>
<sequence length="165" mass="18486">MTTSHTPHLTAVVAMDLNGGIGIDNKLPWRLPEDMAHFKRTTIGHPVIMGRKTFDSIGKPLPNRRNIVVTRNAGWTREGVEVAHSVEEAVALVGDTPSCLIGGEQIFREAMPITQRLVVTEIGRAFDCDVFFPKIEPGEWKEVTREKYHSDLNGFDYAFVTLERV</sequence>
<dbReference type="Proteomes" id="UP000482155">
    <property type="component" value="Unassembled WGS sequence"/>
</dbReference>
<dbReference type="InterPro" id="IPR001796">
    <property type="entry name" value="DHFR_dom"/>
</dbReference>
<comment type="function">
    <text evidence="7 8">Key enzyme in folate metabolism. Catalyzes an essential reaction for de novo glycine and purine synthesis, and for DNA precursor synthesis.</text>
</comment>
<dbReference type="AlphaFoldDB" id="A0A6B3SLJ3"/>
<evidence type="ECO:0000256" key="8">
    <source>
        <dbReference type="PIRNR" id="PIRNR000194"/>
    </source>
</evidence>
<evidence type="ECO:0000256" key="6">
    <source>
        <dbReference type="ARBA" id="ARBA00023002"/>
    </source>
</evidence>
<evidence type="ECO:0000313" key="12">
    <source>
        <dbReference type="Proteomes" id="UP000482155"/>
    </source>
</evidence>
<evidence type="ECO:0000259" key="10">
    <source>
        <dbReference type="PROSITE" id="PS51330"/>
    </source>
</evidence>
<comment type="similarity">
    <text evidence="2 8 9">Belongs to the dihydrofolate reductase family.</text>
</comment>
<comment type="catalytic activity">
    <reaction evidence="8">
        <text>(6S)-5,6,7,8-tetrahydrofolate + NADP(+) = 7,8-dihydrofolate + NADPH + H(+)</text>
        <dbReference type="Rhea" id="RHEA:15009"/>
        <dbReference type="ChEBI" id="CHEBI:15378"/>
        <dbReference type="ChEBI" id="CHEBI:57451"/>
        <dbReference type="ChEBI" id="CHEBI:57453"/>
        <dbReference type="ChEBI" id="CHEBI:57783"/>
        <dbReference type="ChEBI" id="CHEBI:58349"/>
        <dbReference type="EC" id="1.5.1.3"/>
    </reaction>
</comment>